<organism evidence="13 14">
    <name type="scientific">Companilactobacillus keshanensis</name>
    <dbReference type="NCBI Taxonomy" id="2486003"/>
    <lineage>
        <taxon>Bacteria</taxon>
        <taxon>Bacillati</taxon>
        <taxon>Bacillota</taxon>
        <taxon>Bacilli</taxon>
        <taxon>Lactobacillales</taxon>
        <taxon>Lactobacillaceae</taxon>
        <taxon>Companilactobacillus</taxon>
    </lineage>
</organism>
<sequence>MQAQLQVMSSYSLLHSPLKLTELIDRAKEQGYQAVALTDLNNLYGSIDFYKYAKKQGVKPIIGLVIETQGIIDVNNDYKLILLAKNNQGYKNLIKISSLVMSAKDKVQITDIKQFLSDLFVITPSIEPEIMSINDHQEYFDILNSLVDSDSLYLGIGLYSEQINNVKDIRQVAERQKLPIVALGDVRYINEDDHLAYQVLNFVRTGDKFDNLDQVVEHGDHYLHSFNDFSSIYNEYDLDQAVNNSELIADNCNVEIEFQETELPKFETGDVSSAEYLKNLASKGLKRRLNNNIPDNYQKRLDYELRVIEKMGFSDYFLIVWDVIKHAHQVGIKTGPGRGSAAGSLVSYTLGITQVDPIKYDLLFERFLNPQRVNMPDIDLDLPDDRRDEMVEYMHDQYGSDHMAQIITFGTLAAKMALRDISRTFGQTQFQLSKWSDSIPRKLNITLKESYEESSELKGLVAESKENQLIFKVAKRIEGIPRHYSTHAAGIVLSKKPMTDIVAVQLEDDGINLTQQTKNNVESVGLLKMDFLGLRNLTILDSAIQMISKQYGREFLPEKIPLNDLKTLELFQRGQTDGVFQFESDGIKSVLRRLKPTSFDDVVATNALYRPGPMQNIPTFIARKHGDEPVTYPDDSLKEILRPTYGILVYQEQVMQVSSEMAGFSLADADILRRAISKKNEILMQENHQKFVNGAVNKGVAKESAENVYHYIETFGNYGFNKSHSVAYSMIAFWLAYIKVHFPGVFYTCLLNSNLNNEVKLSMYIQNAKDSHLKIKNVDINQSQVSFIFDNESIQFGLLNIKGVRRDMAQDILNERQNNGKYVDAKNFLQRIDKRFVKSEYLEPLILSGAFDSFNKNRRELLLDFRDLIESIQLAGSNLSLFDVLDPKKHEINDFTLTEKLNQEKKYLGIYVSGHPVEKIRQKLLNTQTFKIGQLNQVKTQTVNILGLVKDAHVIRTKKGQQMCFLSLEDETGKVSITVFPRLFQKFSEEDLNNKIFLIVGHAEDGRRGDLEFIADKINDPKQYSVQLPEEKLYLKIPANFSDQKLRELYQLIEKDTGQVPVILYFEKNKQALLLKRNRWVRFNEYMKTELVKMLGERNVYLKK</sequence>
<dbReference type="InterPro" id="IPR004365">
    <property type="entry name" value="NA-bd_OB_tRNA"/>
</dbReference>
<dbReference type="Pfam" id="PF01336">
    <property type="entry name" value="tRNA_anti-codon"/>
    <property type="match status" value="1"/>
</dbReference>
<dbReference type="InterPro" id="IPR029460">
    <property type="entry name" value="DNAPol_HHH"/>
</dbReference>
<feature type="domain" description="Polymerase/histidinol phosphatase N-terminal" evidence="12">
    <location>
        <begin position="3"/>
        <end position="70"/>
    </location>
</feature>
<evidence type="ECO:0000256" key="5">
    <source>
        <dbReference type="ARBA" id="ARBA00022679"/>
    </source>
</evidence>
<dbReference type="InterPro" id="IPR041931">
    <property type="entry name" value="DNA_pol3_alpha_thumb_dom"/>
</dbReference>
<dbReference type="Gene3D" id="1.10.10.1600">
    <property type="entry name" value="Bacterial DNA polymerase III alpha subunit, thumb domain"/>
    <property type="match status" value="1"/>
</dbReference>
<dbReference type="RefSeq" id="WP_125676041.1">
    <property type="nucleotide sequence ID" value="NZ_JBHTOI010000048.1"/>
</dbReference>
<evidence type="ECO:0000256" key="1">
    <source>
        <dbReference type="ARBA" id="ARBA00004496"/>
    </source>
</evidence>
<dbReference type="InterPro" id="IPR004013">
    <property type="entry name" value="PHP_dom"/>
</dbReference>
<evidence type="ECO:0000256" key="2">
    <source>
        <dbReference type="ARBA" id="ARBA00009496"/>
    </source>
</evidence>
<evidence type="ECO:0000256" key="8">
    <source>
        <dbReference type="ARBA" id="ARBA00022932"/>
    </source>
</evidence>
<dbReference type="Pfam" id="PF14579">
    <property type="entry name" value="HHH_6"/>
    <property type="match status" value="1"/>
</dbReference>
<comment type="catalytic activity">
    <reaction evidence="11">
        <text>DNA(n) + a 2'-deoxyribonucleoside 5'-triphosphate = DNA(n+1) + diphosphate</text>
        <dbReference type="Rhea" id="RHEA:22508"/>
        <dbReference type="Rhea" id="RHEA-COMP:17339"/>
        <dbReference type="Rhea" id="RHEA-COMP:17340"/>
        <dbReference type="ChEBI" id="CHEBI:33019"/>
        <dbReference type="ChEBI" id="CHEBI:61560"/>
        <dbReference type="ChEBI" id="CHEBI:173112"/>
        <dbReference type="EC" id="2.7.7.7"/>
    </reaction>
</comment>
<dbReference type="CDD" id="cd04485">
    <property type="entry name" value="DnaE_OBF"/>
    <property type="match status" value="1"/>
</dbReference>
<dbReference type="Proteomes" id="UP001597251">
    <property type="component" value="Unassembled WGS sequence"/>
</dbReference>
<keyword evidence="7" id="KW-0235">DNA replication</keyword>
<dbReference type="GO" id="GO:0003887">
    <property type="term" value="F:DNA-directed DNA polymerase activity"/>
    <property type="evidence" value="ECO:0007669"/>
    <property type="project" value="UniProtKB-EC"/>
</dbReference>
<dbReference type="InterPro" id="IPR004805">
    <property type="entry name" value="DnaE2/DnaE/PolC"/>
</dbReference>
<dbReference type="Pfam" id="PF02811">
    <property type="entry name" value="PHP"/>
    <property type="match status" value="1"/>
</dbReference>
<keyword evidence="8" id="KW-0239">DNA-directed DNA polymerase</keyword>
<dbReference type="PANTHER" id="PTHR32294">
    <property type="entry name" value="DNA POLYMERASE III SUBUNIT ALPHA"/>
    <property type="match status" value="1"/>
</dbReference>
<dbReference type="EC" id="2.7.7.7" evidence="3"/>
<reference evidence="14" key="1">
    <citation type="journal article" date="2019" name="Int. J. Syst. Evol. Microbiol.">
        <title>The Global Catalogue of Microorganisms (GCM) 10K type strain sequencing project: providing services to taxonomists for standard genome sequencing and annotation.</title>
        <authorList>
            <consortium name="The Broad Institute Genomics Platform"/>
            <consortium name="The Broad Institute Genome Sequencing Center for Infectious Disease"/>
            <person name="Wu L."/>
            <person name="Ma J."/>
        </authorList>
    </citation>
    <scope>NUCLEOTIDE SEQUENCE [LARGE SCALE GENOMIC DNA]</scope>
    <source>
        <strain evidence="14">CCM 8936</strain>
    </source>
</reference>
<evidence type="ECO:0000259" key="12">
    <source>
        <dbReference type="SMART" id="SM00481"/>
    </source>
</evidence>
<dbReference type="SMART" id="SM00481">
    <property type="entry name" value="POLIIIAc"/>
    <property type="match status" value="1"/>
</dbReference>
<comment type="caution">
    <text evidence="13">The sequence shown here is derived from an EMBL/GenBank/DDBJ whole genome shotgun (WGS) entry which is preliminary data.</text>
</comment>
<keyword evidence="14" id="KW-1185">Reference proteome</keyword>
<dbReference type="InterPro" id="IPR011708">
    <property type="entry name" value="DNA_pol3_alpha_NTPase_dom"/>
</dbReference>
<evidence type="ECO:0000256" key="6">
    <source>
        <dbReference type="ARBA" id="ARBA00022695"/>
    </source>
</evidence>
<dbReference type="InterPro" id="IPR003141">
    <property type="entry name" value="Pol/His_phosphatase_N"/>
</dbReference>
<comment type="subcellular location">
    <subcellularLocation>
        <location evidence="1">Cytoplasm</location>
    </subcellularLocation>
</comment>
<dbReference type="InterPro" id="IPR016195">
    <property type="entry name" value="Pol/histidinol_Pase-like"/>
</dbReference>
<evidence type="ECO:0000256" key="7">
    <source>
        <dbReference type="ARBA" id="ARBA00022705"/>
    </source>
</evidence>
<evidence type="ECO:0000256" key="10">
    <source>
        <dbReference type="ARBA" id="ARBA00026073"/>
    </source>
</evidence>
<dbReference type="PANTHER" id="PTHR32294:SF0">
    <property type="entry name" value="DNA POLYMERASE III SUBUNIT ALPHA"/>
    <property type="match status" value="1"/>
</dbReference>
<dbReference type="Pfam" id="PF17657">
    <property type="entry name" value="DNA_pol3_finger"/>
    <property type="match status" value="1"/>
</dbReference>
<accession>A0ABW4BV87</accession>
<dbReference type="CDD" id="cd07431">
    <property type="entry name" value="PHP_PolIIIA"/>
    <property type="match status" value="1"/>
</dbReference>
<evidence type="ECO:0000313" key="13">
    <source>
        <dbReference type="EMBL" id="MFD1419143.1"/>
    </source>
</evidence>
<evidence type="ECO:0000256" key="4">
    <source>
        <dbReference type="ARBA" id="ARBA00019114"/>
    </source>
</evidence>
<keyword evidence="6 13" id="KW-0548">Nucleotidyltransferase</keyword>
<evidence type="ECO:0000256" key="9">
    <source>
        <dbReference type="ARBA" id="ARBA00025611"/>
    </source>
</evidence>
<dbReference type="EMBL" id="JBHTOI010000048">
    <property type="protein sequence ID" value="MFD1419143.1"/>
    <property type="molecule type" value="Genomic_DNA"/>
</dbReference>
<gene>
    <name evidence="13" type="primary">dnaE</name>
    <name evidence="13" type="ORF">ACFQ42_10330</name>
</gene>
<dbReference type="Gene3D" id="3.20.20.140">
    <property type="entry name" value="Metal-dependent hydrolases"/>
    <property type="match status" value="1"/>
</dbReference>
<evidence type="ECO:0000256" key="11">
    <source>
        <dbReference type="ARBA" id="ARBA00049244"/>
    </source>
</evidence>
<dbReference type="NCBIfam" id="NF004226">
    <property type="entry name" value="PRK05673.1"/>
    <property type="match status" value="1"/>
</dbReference>
<dbReference type="InterPro" id="IPR040982">
    <property type="entry name" value="DNA_pol3_finger"/>
</dbReference>
<dbReference type="NCBIfam" id="TIGR00594">
    <property type="entry name" value="polc"/>
    <property type="match status" value="1"/>
</dbReference>
<keyword evidence="5 13" id="KW-0808">Transferase</keyword>
<proteinExistence type="inferred from homology"/>
<evidence type="ECO:0000256" key="3">
    <source>
        <dbReference type="ARBA" id="ARBA00012417"/>
    </source>
</evidence>
<protein>
    <recommendedName>
        <fullName evidence="4">DNA polymerase III subunit alpha</fullName>
        <ecNumber evidence="3">2.7.7.7</ecNumber>
    </recommendedName>
</protein>
<comment type="function">
    <text evidence="9">DNA polymerase III is a complex, multichain enzyme responsible for most of the replicative synthesis in bacteria. This DNA polymerase also exhibits 3' to 5' exonuclease activity. The alpha chain is the DNA polymerase.</text>
</comment>
<dbReference type="Pfam" id="PF07733">
    <property type="entry name" value="DNA_pol3_alpha"/>
    <property type="match status" value="1"/>
</dbReference>
<comment type="similarity">
    <text evidence="2">Belongs to the DNA polymerase type-C family. DnaE subfamily.</text>
</comment>
<name>A0ABW4BV87_9LACO</name>
<dbReference type="SUPFAM" id="SSF89550">
    <property type="entry name" value="PHP domain-like"/>
    <property type="match status" value="1"/>
</dbReference>
<dbReference type="Gene3D" id="1.10.150.870">
    <property type="match status" value="1"/>
</dbReference>
<comment type="subunit">
    <text evidence="10">DNA polymerase III contains a core (composed of alpha, epsilon and theta chains) that associates with a tau subunit. This core dimerizes to form the POLIII' complex. PolIII' associates with the gamma complex (composed of gamma, delta, delta', psi and chi chains) and with the beta chain to form the complete DNA polymerase III complex.</text>
</comment>
<evidence type="ECO:0000313" key="14">
    <source>
        <dbReference type="Proteomes" id="UP001597251"/>
    </source>
</evidence>